<keyword evidence="4" id="KW-1185">Reference proteome</keyword>
<dbReference type="InterPro" id="IPR029058">
    <property type="entry name" value="AB_hydrolase_fold"/>
</dbReference>
<keyword evidence="1 3" id="KW-0378">Hydrolase</keyword>
<protein>
    <submittedName>
        <fullName evidence="3">Alpha/beta hydrolase</fullName>
    </submittedName>
</protein>
<dbReference type="SUPFAM" id="SSF53474">
    <property type="entry name" value="alpha/beta-Hydrolases"/>
    <property type="match status" value="1"/>
</dbReference>
<evidence type="ECO:0000259" key="2">
    <source>
        <dbReference type="Pfam" id="PF20434"/>
    </source>
</evidence>
<evidence type="ECO:0000313" key="3">
    <source>
        <dbReference type="EMBL" id="WNQ10284.1"/>
    </source>
</evidence>
<dbReference type="Proteomes" id="UP001305702">
    <property type="component" value="Chromosome"/>
</dbReference>
<dbReference type="Pfam" id="PF20434">
    <property type="entry name" value="BD-FAE"/>
    <property type="match status" value="1"/>
</dbReference>
<dbReference type="AlphaFoldDB" id="A0AA96LAP1"/>
<organism evidence="3 4">
    <name type="scientific">Paenibacillus aurantius</name>
    <dbReference type="NCBI Taxonomy" id="2918900"/>
    <lineage>
        <taxon>Bacteria</taxon>
        <taxon>Bacillati</taxon>
        <taxon>Bacillota</taxon>
        <taxon>Bacilli</taxon>
        <taxon>Bacillales</taxon>
        <taxon>Paenibacillaceae</taxon>
        <taxon>Paenibacillus</taxon>
    </lineage>
</organism>
<dbReference type="Gene3D" id="3.40.50.1820">
    <property type="entry name" value="alpha/beta hydrolase"/>
    <property type="match status" value="1"/>
</dbReference>
<dbReference type="PANTHER" id="PTHR48081:SF6">
    <property type="entry name" value="PEPTIDASE S9 PROLYL OLIGOPEPTIDASE CATALYTIC DOMAIN-CONTAINING PROTEIN"/>
    <property type="match status" value="1"/>
</dbReference>
<proteinExistence type="predicted"/>
<accession>A0AA96LAP1</accession>
<dbReference type="InterPro" id="IPR049492">
    <property type="entry name" value="BD-FAE-like_dom"/>
</dbReference>
<gene>
    <name evidence="3" type="ORF">MJA45_22085</name>
</gene>
<evidence type="ECO:0000256" key="1">
    <source>
        <dbReference type="ARBA" id="ARBA00022801"/>
    </source>
</evidence>
<dbReference type="InterPro" id="IPR050300">
    <property type="entry name" value="GDXG_lipolytic_enzyme"/>
</dbReference>
<feature type="domain" description="BD-FAE-like" evidence="2">
    <location>
        <begin position="32"/>
        <end position="218"/>
    </location>
</feature>
<dbReference type="PANTHER" id="PTHR48081">
    <property type="entry name" value="AB HYDROLASE SUPERFAMILY PROTEIN C4A8.06C"/>
    <property type="match status" value="1"/>
</dbReference>
<name>A0AA96LAP1_9BACL</name>
<dbReference type="KEGG" id="paun:MJA45_22085"/>
<evidence type="ECO:0000313" key="4">
    <source>
        <dbReference type="Proteomes" id="UP001305702"/>
    </source>
</evidence>
<dbReference type="GO" id="GO:0016787">
    <property type="term" value="F:hydrolase activity"/>
    <property type="evidence" value="ECO:0007669"/>
    <property type="project" value="UniProtKB-KW"/>
</dbReference>
<dbReference type="RefSeq" id="WP_315604058.1">
    <property type="nucleotide sequence ID" value="NZ_CP130318.1"/>
</dbReference>
<sequence>MTEPLWPQGAPLGAGSDIEDRPRLTPYLIDAQGPSAAVVVLPGGGYAHRAAHEGEPVARWLNTLGIHAFVLDYRIKPYRHPAPLLDAQRAIRTVRARAEEWRVDPDRVGILGFSAGGHLAASAGTHYDAGNREAEDPIERQGCRPDAMILCYPVVTMESFTHQGSRENLLGPSPDPALVSSLSIETRVTEDTPPAFVWHTSDDAAVPVENSLQLAGALSRCRVPFELHSFESGRHGIGLAEDHPEAYAWTSLCARWLRRRGFCTL</sequence>
<dbReference type="EMBL" id="CP130318">
    <property type="protein sequence ID" value="WNQ10284.1"/>
    <property type="molecule type" value="Genomic_DNA"/>
</dbReference>
<reference evidence="3 4" key="1">
    <citation type="submission" date="2022-02" db="EMBL/GenBank/DDBJ databases">
        <title>Paenibacillus sp. MBLB1776 Whole Genome Shotgun Sequencing.</title>
        <authorList>
            <person name="Hwang C.Y."/>
            <person name="Cho E.-S."/>
            <person name="Seo M.-J."/>
        </authorList>
    </citation>
    <scope>NUCLEOTIDE SEQUENCE [LARGE SCALE GENOMIC DNA]</scope>
    <source>
        <strain evidence="3 4">MBLB1776</strain>
    </source>
</reference>